<protein>
    <submittedName>
        <fullName evidence="2">Uncharacterized protein</fullName>
    </submittedName>
</protein>
<dbReference type="EMBL" id="JBHSOW010000060">
    <property type="protein sequence ID" value="MFC5650679.1"/>
    <property type="molecule type" value="Genomic_DNA"/>
</dbReference>
<feature type="region of interest" description="Disordered" evidence="1">
    <location>
        <begin position="47"/>
        <end position="66"/>
    </location>
</feature>
<dbReference type="Proteomes" id="UP001596047">
    <property type="component" value="Unassembled WGS sequence"/>
</dbReference>
<proteinExistence type="predicted"/>
<reference evidence="3" key="1">
    <citation type="journal article" date="2019" name="Int. J. Syst. Evol. Microbiol.">
        <title>The Global Catalogue of Microorganisms (GCM) 10K type strain sequencing project: providing services to taxonomists for standard genome sequencing and annotation.</title>
        <authorList>
            <consortium name="The Broad Institute Genomics Platform"/>
            <consortium name="The Broad Institute Genome Sequencing Center for Infectious Disease"/>
            <person name="Wu L."/>
            <person name="Ma J."/>
        </authorList>
    </citation>
    <scope>NUCLEOTIDE SEQUENCE [LARGE SCALE GENOMIC DNA]</scope>
    <source>
        <strain evidence="3">CGMCC 1.3240</strain>
    </source>
</reference>
<evidence type="ECO:0000313" key="2">
    <source>
        <dbReference type="EMBL" id="MFC5650679.1"/>
    </source>
</evidence>
<organism evidence="2 3">
    <name type="scientific">Paenibacillus solisilvae</name>
    <dbReference type="NCBI Taxonomy" id="2486751"/>
    <lineage>
        <taxon>Bacteria</taxon>
        <taxon>Bacillati</taxon>
        <taxon>Bacillota</taxon>
        <taxon>Bacilli</taxon>
        <taxon>Bacillales</taxon>
        <taxon>Paenibacillaceae</taxon>
        <taxon>Paenibacillus</taxon>
    </lineage>
</organism>
<evidence type="ECO:0000256" key="1">
    <source>
        <dbReference type="SAM" id="MobiDB-lite"/>
    </source>
</evidence>
<sequence>MLIHDYVATKLMQYREAELKRRACGGEFIRSDNADRRRFWGLLKAKPRKKSEPLPPCESSASHPFG</sequence>
<gene>
    <name evidence="2" type="ORF">ACFPYJ_16415</name>
</gene>
<accession>A0ABW0W0Y1</accession>
<comment type="caution">
    <text evidence="2">The sequence shown here is derived from an EMBL/GenBank/DDBJ whole genome shotgun (WGS) entry which is preliminary data.</text>
</comment>
<dbReference type="RefSeq" id="WP_379189255.1">
    <property type="nucleotide sequence ID" value="NZ_JBHSOW010000060.1"/>
</dbReference>
<evidence type="ECO:0000313" key="3">
    <source>
        <dbReference type="Proteomes" id="UP001596047"/>
    </source>
</evidence>
<keyword evidence="3" id="KW-1185">Reference proteome</keyword>
<name>A0ABW0W0Y1_9BACL</name>